<dbReference type="FunFam" id="2.60.40.10:FF:000877">
    <property type="entry name" value="CLUMA_CG002357, isoform A"/>
    <property type="match status" value="1"/>
</dbReference>
<dbReference type="PANTHER" id="PTHR45080">
    <property type="entry name" value="CONTACTIN 5"/>
    <property type="match status" value="1"/>
</dbReference>
<dbReference type="PROSITE" id="PS50835">
    <property type="entry name" value="IG_LIKE"/>
    <property type="match status" value="3"/>
</dbReference>
<keyword evidence="3" id="KW-0812">Transmembrane</keyword>
<feature type="chain" id="PRO_5040434449" description="Ig-like domain-containing protein" evidence="4">
    <location>
        <begin position="23"/>
        <end position="483"/>
    </location>
</feature>
<dbReference type="CDD" id="cd00096">
    <property type="entry name" value="Ig"/>
    <property type="match status" value="2"/>
</dbReference>
<feature type="domain" description="Ig-like" evidence="5">
    <location>
        <begin position="50"/>
        <end position="138"/>
    </location>
</feature>
<dbReference type="Pfam" id="PF07679">
    <property type="entry name" value="I-set"/>
    <property type="match status" value="2"/>
</dbReference>
<protein>
    <recommendedName>
        <fullName evidence="5">Ig-like domain-containing protein</fullName>
    </recommendedName>
</protein>
<dbReference type="InterPro" id="IPR003598">
    <property type="entry name" value="Ig_sub2"/>
</dbReference>
<dbReference type="SUPFAM" id="SSF48726">
    <property type="entry name" value="Immunoglobulin"/>
    <property type="match status" value="3"/>
</dbReference>
<gene>
    <name evidence="6" type="ORF">CHIRRI_LOCUS10641</name>
</gene>
<dbReference type="InterPro" id="IPR013783">
    <property type="entry name" value="Ig-like_fold"/>
</dbReference>
<reference evidence="6" key="2">
    <citation type="submission" date="2022-10" db="EMBL/GenBank/DDBJ databases">
        <authorList>
            <consortium name="ENA_rothamsted_submissions"/>
            <consortium name="culmorum"/>
            <person name="King R."/>
        </authorList>
    </citation>
    <scope>NUCLEOTIDE SEQUENCE</scope>
</reference>
<dbReference type="OrthoDB" id="6159398at2759"/>
<dbReference type="SMART" id="SM00408">
    <property type="entry name" value="IGc2"/>
    <property type="match status" value="3"/>
</dbReference>
<dbReference type="GO" id="GO:0005886">
    <property type="term" value="C:plasma membrane"/>
    <property type="evidence" value="ECO:0007669"/>
    <property type="project" value="TreeGrafter"/>
</dbReference>
<dbReference type="InterPro" id="IPR036116">
    <property type="entry name" value="FN3_sf"/>
</dbReference>
<dbReference type="Proteomes" id="UP001153620">
    <property type="component" value="Chromosome 3"/>
</dbReference>
<keyword evidence="4" id="KW-0732">Signal</keyword>
<dbReference type="FunFam" id="2.60.40.10:FF:001268">
    <property type="entry name" value="Blast:Protein CEPU-1"/>
    <property type="match status" value="1"/>
</dbReference>
<feature type="domain" description="Ig-like" evidence="5">
    <location>
        <begin position="236"/>
        <end position="324"/>
    </location>
</feature>
<keyword evidence="2" id="KW-0393">Immunoglobulin domain</keyword>
<dbReference type="GO" id="GO:0043025">
    <property type="term" value="C:neuronal cell body"/>
    <property type="evidence" value="ECO:0007669"/>
    <property type="project" value="TreeGrafter"/>
</dbReference>
<dbReference type="InterPro" id="IPR007110">
    <property type="entry name" value="Ig-like_dom"/>
</dbReference>
<proteinExistence type="predicted"/>
<evidence type="ECO:0000256" key="3">
    <source>
        <dbReference type="SAM" id="Phobius"/>
    </source>
</evidence>
<dbReference type="SUPFAM" id="SSF49265">
    <property type="entry name" value="Fibronectin type III"/>
    <property type="match status" value="1"/>
</dbReference>
<dbReference type="GO" id="GO:0008046">
    <property type="term" value="F:axon guidance receptor activity"/>
    <property type="evidence" value="ECO:0007669"/>
    <property type="project" value="TreeGrafter"/>
</dbReference>
<feature type="transmembrane region" description="Helical" evidence="3">
    <location>
        <begin position="464"/>
        <end position="482"/>
    </location>
</feature>
<dbReference type="GO" id="GO:0007156">
    <property type="term" value="P:homophilic cell adhesion via plasma membrane adhesion molecules"/>
    <property type="evidence" value="ECO:0007669"/>
    <property type="project" value="TreeGrafter"/>
</dbReference>
<dbReference type="GO" id="GO:0050808">
    <property type="term" value="P:synapse organization"/>
    <property type="evidence" value="ECO:0007669"/>
    <property type="project" value="TreeGrafter"/>
</dbReference>
<evidence type="ECO:0000256" key="1">
    <source>
        <dbReference type="ARBA" id="ARBA00022737"/>
    </source>
</evidence>
<dbReference type="CDD" id="cd00063">
    <property type="entry name" value="FN3"/>
    <property type="match status" value="1"/>
</dbReference>
<evidence type="ECO:0000259" key="5">
    <source>
        <dbReference type="PROSITE" id="PS50835"/>
    </source>
</evidence>
<dbReference type="EMBL" id="OU895879">
    <property type="protein sequence ID" value="CAG9807795.1"/>
    <property type="molecule type" value="Genomic_DNA"/>
</dbReference>
<dbReference type="InterPro" id="IPR050958">
    <property type="entry name" value="Cell_Adh-Cytoskel_Orgn"/>
</dbReference>
<keyword evidence="7" id="KW-1185">Reference proteome</keyword>
<dbReference type="InterPro" id="IPR003599">
    <property type="entry name" value="Ig_sub"/>
</dbReference>
<evidence type="ECO:0000313" key="7">
    <source>
        <dbReference type="Proteomes" id="UP001153620"/>
    </source>
</evidence>
<reference evidence="6" key="1">
    <citation type="submission" date="2022-01" db="EMBL/GenBank/DDBJ databases">
        <authorList>
            <person name="King R."/>
        </authorList>
    </citation>
    <scope>NUCLEOTIDE SEQUENCE</scope>
</reference>
<feature type="domain" description="Ig-like" evidence="5">
    <location>
        <begin position="146"/>
        <end position="231"/>
    </location>
</feature>
<dbReference type="SMART" id="SM00409">
    <property type="entry name" value="IG"/>
    <property type="match status" value="3"/>
</dbReference>
<dbReference type="Pfam" id="PF13927">
    <property type="entry name" value="Ig_3"/>
    <property type="match status" value="1"/>
</dbReference>
<accession>A0A9N9S1C1</accession>
<dbReference type="AlphaFoldDB" id="A0A9N9S1C1"/>
<dbReference type="SMART" id="SM00406">
    <property type="entry name" value="IGv"/>
    <property type="match status" value="2"/>
</dbReference>
<evidence type="ECO:0000256" key="4">
    <source>
        <dbReference type="SAM" id="SignalP"/>
    </source>
</evidence>
<evidence type="ECO:0000256" key="2">
    <source>
        <dbReference type="ARBA" id="ARBA00023319"/>
    </source>
</evidence>
<dbReference type="InterPro" id="IPR013106">
    <property type="entry name" value="Ig_V-set"/>
</dbReference>
<dbReference type="InterPro" id="IPR003961">
    <property type="entry name" value="FN3_dom"/>
</dbReference>
<name>A0A9N9S1C1_9DIPT</name>
<organism evidence="6 7">
    <name type="scientific">Chironomus riparius</name>
    <dbReference type="NCBI Taxonomy" id="315576"/>
    <lineage>
        <taxon>Eukaryota</taxon>
        <taxon>Metazoa</taxon>
        <taxon>Ecdysozoa</taxon>
        <taxon>Arthropoda</taxon>
        <taxon>Hexapoda</taxon>
        <taxon>Insecta</taxon>
        <taxon>Pterygota</taxon>
        <taxon>Neoptera</taxon>
        <taxon>Endopterygota</taxon>
        <taxon>Diptera</taxon>
        <taxon>Nematocera</taxon>
        <taxon>Chironomoidea</taxon>
        <taxon>Chironomidae</taxon>
        <taxon>Chironominae</taxon>
        <taxon>Chironomus</taxon>
    </lineage>
</organism>
<keyword evidence="3" id="KW-1133">Transmembrane helix</keyword>
<dbReference type="GO" id="GO:0030424">
    <property type="term" value="C:axon"/>
    <property type="evidence" value="ECO:0007669"/>
    <property type="project" value="TreeGrafter"/>
</dbReference>
<evidence type="ECO:0000313" key="6">
    <source>
        <dbReference type="EMBL" id="CAG9807795.1"/>
    </source>
</evidence>
<dbReference type="Gene3D" id="2.60.40.10">
    <property type="entry name" value="Immunoglobulins"/>
    <property type="match status" value="4"/>
</dbReference>
<keyword evidence="1" id="KW-0677">Repeat</keyword>
<dbReference type="InterPro" id="IPR036179">
    <property type="entry name" value="Ig-like_dom_sf"/>
</dbReference>
<dbReference type="InterPro" id="IPR013098">
    <property type="entry name" value="Ig_I-set"/>
</dbReference>
<sequence length="483" mass="55330">MEKLWSSILMFLLLIIRRNGLCQNFAESFHSHPQQEQQQHHYGDIGTDEPQFITKGHLYRAVVGDTIVLPCKVKNLGSYVLLWRRGAAVLTAQNLMVTRDARFKMIDGYNLQISNVRVTDAGDYVCQIGDVEPRDQVHTLEILVPPSVRSVPDHGIISARQGGTATLECKATGNPTPHIYWFRKTAKHSSMPLGEGPVLILEQVGRQHSGTYQCKAENGVREAAYADVNLKVLSPPELSTERQWIHASESCEIEIVCTLQSDMNTDVSWYQNSFMLEPTDRRTMYSRGNKYILSIVNFRTTDFGNYSCVADNSLGRTKKYIEVSGRPGPTEFLSSQYSSHLDRYNLTFKIESLPDLDEIKLLYRKLMINETYQRPGNWNELVLYPSVSRYDSRHFVMSYIITKLEHNSVYEVMVQAKNRYGWNEVSDIHQFHTRSYGYVNENMDFIINSISMTSSGSDIYRKKFIIIFICCQFLAAFLLSVIT</sequence>
<dbReference type="PANTHER" id="PTHR45080:SF2">
    <property type="entry name" value="IP11255P"/>
    <property type="match status" value="1"/>
</dbReference>
<feature type="signal peptide" evidence="4">
    <location>
        <begin position="1"/>
        <end position="22"/>
    </location>
</feature>
<keyword evidence="3" id="KW-0472">Membrane</keyword>